<name>A0A2B7YB05_9EURO</name>
<dbReference type="GO" id="GO:0004932">
    <property type="term" value="F:mating-type factor pheromone receptor activity"/>
    <property type="evidence" value="ECO:0007669"/>
    <property type="project" value="InterPro"/>
</dbReference>
<keyword evidence="4 10" id="KW-0812">Transmembrane</keyword>
<dbReference type="PANTHER" id="PTHR28097">
    <property type="entry name" value="PHEROMONE A FACTOR RECEPTOR"/>
    <property type="match status" value="1"/>
</dbReference>
<evidence type="ECO:0000256" key="8">
    <source>
        <dbReference type="ARBA" id="ARBA00023170"/>
    </source>
</evidence>
<comment type="similarity">
    <text evidence="2">Belongs to the G-protein coupled receptor 4 family.</text>
</comment>
<dbReference type="GO" id="GO:0000750">
    <property type="term" value="P:pheromone-dependent signal transduction involved in conjugation with cellular fusion"/>
    <property type="evidence" value="ECO:0007669"/>
    <property type="project" value="TreeGrafter"/>
</dbReference>
<evidence type="ECO:0000256" key="3">
    <source>
        <dbReference type="ARBA" id="ARBA00022507"/>
    </source>
</evidence>
<reference evidence="11 12" key="1">
    <citation type="submission" date="2017-10" db="EMBL/GenBank/DDBJ databases">
        <title>Comparative genomics in systemic dimorphic fungi from Ajellomycetaceae.</title>
        <authorList>
            <person name="Munoz J.F."/>
            <person name="Mcewen J.G."/>
            <person name="Clay O.K."/>
            <person name="Cuomo C.A."/>
        </authorList>
    </citation>
    <scope>NUCLEOTIDE SEQUENCE [LARGE SCALE GENOMIC DNA]</scope>
    <source>
        <strain evidence="11 12">UAMH5409</strain>
    </source>
</reference>
<evidence type="ECO:0000256" key="1">
    <source>
        <dbReference type="ARBA" id="ARBA00004141"/>
    </source>
</evidence>
<dbReference type="PANTHER" id="PTHR28097:SF1">
    <property type="entry name" value="PHEROMONE A FACTOR RECEPTOR"/>
    <property type="match status" value="1"/>
</dbReference>
<keyword evidence="6" id="KW-0297">G-protein coupled receptor</keyword>
<dbReference type="AlphaFoldDB" id="A0A2B7YB05"/>
<dbReference type="OrthoDB" id="2874149at2759"/>
<evidence type="ECO:0008006" key="13">
    <source>
        <dbReference type="Google" id="ProtNLM"/>
    </source>
</evidence>
<comment type="caution">
    <text evidence="11">The sequence shown here is derived from an EMBL/GenBank/DDBJ whole genome shotgun (WGS) entry which is preliminary data.</text>
</comment>
<feature type="transmembrane region" description="Helical" evidence="10">
    <location>
        <begin position="125"/>
        <end position="146"/>
    </location>
</feature>
<feature type="transmembrane region" description="Helical" evidence="10">
    <location>
        <begin position="12"/>
        <end position="33"/>
    </location>
</feature>
<feature type="transmembrane region" description="Helical" evidence="10">
    <location>
        <begin position="84"/>
        <end position="104"/>
    </location>
</feature>
<sequence>MDSPNPYYRSTAAIALPALAFLSMLSCIPPLVWHSRTGNFPAACLICWFITFNFFNFINPLIWPTDEVGTWWDGAGLCDIETKLMAPLGTGIAGALACIFRSLANVMDTSRTTLVPSKAQRRRTLAFEIIFCVIIPILMMALHYIVQNRRYYIFAIVGCMPAFHPSWPTVALIYVWSPAVLSLATFYCVLVIYRLFKYRQQFSCIISLSSKTSKSRFIRLLALSLLMLLGSFPAQLYVFYSNITLSQPWIAYSWEGVHGSDWGNIEKVPMNGVVYYDRWIQVTCGFLLFAFFGFGKDATLMYRGFLIRIGLGRFFPSLEHPHISTKASDSARFGSYGSRAKMLLTRGKSSTNKYESTLSSQRSSYISTQTMTTIENPTPLMINKPLPPVPHYAIPICWISNIGSTPDPNPIDEAKASNSTQVWVDEPHFGETQSKAGTPADFYT</sequence>
<feature type="transmembrane region" description="Helical" evidence="10">
    <location>
        <begin position="40"/>
        <end position="64"/>
    </location>
</feature>
<dbReference type="InterPro" id="IPR001499">
    <property type="entry name" value="GPCR_STE3"/>
</dbReference>
<dbReference type="GO" id="GO:0005886">
    <property type="term" value="C:plasma membrane"/>
    <property type="evidence" value="ECO:0007669"/>
    <property type="project" value="TreeGrafter"/>
</dbReference>
<evidence type="ECO:0000313" key="11">
    <source>
        <dbReference type="EMBL" id="PGH18279.1"/>
    </source>
</evidence>
<keyword evidence="7 10" id="KW-0472">Membrane</keyword>
<dbReference type="CDD" id="cd14966">
    <property type="entry name" value="7tmD_STE3"/>
    <property type="match status" value="1"/>
</dbReference>
<keyword evidence="8" id="KW-0675">Receptor</keyword>
<keyword evidence="3" id="KW-0589">Pheromone response</keyword>
<keyword evidence="12" id="KW-1185">Reference proteome</keyword>
<dbReference type="Pfam" id="PF02076">
    <property type="entry name" value="STE3"/>
    <property type="match status" value="1"/>
</dbReference>
<evidence type="ECO:0000313" key="12">
    <source>
        <dbReference type="Proteomes" id="UP000223968"/>
    </source>
</evidence>
<evidence type="ECO:0000256" key="4">
    <source>
        <dbReference type="ARBA" id="ARBA00022692"/>
    </source>
</evidence>
<proteinExistence type="inferred from homology"/>
<feature type="transmembrane region" description="Helical" evidence="10">
    <location>
        <begin position="173"/>
        <end position="196"/>
    </location>
</feature>
<dbReference type="Proteomes" id="UP000223968">
    <property type="component" value="Unassembled WGS sequence"/>
</dbReference>
<evidence type="ECO:0000256" key="9">
    <source>
        <dbReference type="ARBA" id="ARBA00023224"/>
    </source>
</evidence>
<comment type="subcellular location">
    <subcellularLocation>
        <location evidence="1">Membrane</location>
        <topology evidence="1">Multi-pass membrane protein</topology>
    </subcellularLocation>
</comment>
<organism evidence="11 12">
    <name type="scientific">Helicocarpus griseus UAMH5409</name>
    <dbReference type="NCBI Taxonomy" id="1447875"/>
    <lineage>
        <taxon>Eukaryota</taxon>
        <taxon>Fungi</taxon>
        <taxon>Dikarya</taxon>
        <taxon>Ascomycota</taxon>
        <taxon>Pezizomycotina</taxon>
        <taxon>Eurotiomycetes</taxon>
        <taxon>Eurotiomycetidae</taxon>
        <taxon>Onygenales</taxon>
        <taxon>Ajellomycetaceae</taxon>
        <taxon>Helicocarpus</taxon>
    </lineage>
</organism>
<accession>A0A2B7YB05</accession>
<evidence type="ECO:0000256" key="7">
    <source>
        <dbReference type="ARBA" id="ARBA00023136"/>
    </source>
</evidence>
<keyword evidence="9" id="KW-0807">Transducer</keyword>
<dbReference type="STRING" id="1447875.A0A2B7YB05"/>
<dbReference type="PRINTS" id="PR00899">
    <property type="entry name" value="GPCRSTE3"/>
</dbReference>
<gene>
    <name evidence="11" type="ORF">AJ79_00618</name>
</gene>
<feature type="transmembrane region" description="Helical" evidence="10">
    <location>
        <begin position="217"/>
        <end position="240"/>
    </location>
</feature>
<evidence type="ECO:0000256" key="6">
    <source>
        <dbReference type="ARBA" id="ARBA00023040"/>
    </source>
</evidence>
<dbReference type="EMBL" id="PDNB01000005">
    <property type="protein sequence ID" value="PGH18279.1"/>
    <property type="molecule type" value="Genomic_DNA"/>
</dbReference>
<evidence type="ECO:0000256" key="5">
    <source>
        <dbReference type="ARBA" id="ARBA00022989"/>
    </source>
</evidence>
<protein>
    <recommendedName>
        <fullName evidence="13">Pheromone a factor receptor</fullName>
    </recommendedName>
</protein>
<evidence type="ECO:0000256" key="10">
    <source>
        <dbReference type="SAM" id="Phobius"/>
    </source>
</evidence>
<keyword evidence="5 10" id="KW-1133">Transmembrane helix</keyword>
<evidence type="ECO:0000256" key="2">
    <source>
        <dbReference type="ARBA" id="ARBA00011085"/>
    </source>
</evidence>
<feature type="transmembrane region" description="Helical" evidence="10">
    <location>
        <begin position="279"/>
        <end position="295"/>
    </location>
</feature>